<organism evidence="1 2">
    <name type="scientific">Panagrolaimus sp. PS1159</name>
    <dbReference type="NCBI Taxonomy" id="55785"/>
    <lineage>
        <taxon>Eukaryota</taxon>
        <taxon>Metazoa</taxon>
        <taxon>Ecdysozoa</taxon>
        <taxon>Nematoda</taxon>
        <taxon>Chromadorea</taxon>
        <taxon>Rhabditida</taxon>
        <taxon>Tylenchina</taxon>
        <taxon>Panagrolaimomorpha</taxon>
        <taxon>Panagrolaimoidea</taxon>
        <taxon>Panagrolaimidae</taxon>
        <taxon>Panagrolaimus</taxon>
    </lineage>
</organism>
<accession>A0AC35FP69</accession>
<dbReference type="WBParaSite" id="PS1159_v2.g1949.t1">
    <property type="protein sequence ID" value="PS1159_v2.g1949.t1"/>
    <property type="gene ID" value="PS1159_v2.g1949"/>
</dbReference>
<protein>
    <submittedName>
        <fullName evidence="2">C-type lectin domain-containing protein</fullName>
    </submittedName>
</protein>
<proteinExistence type="predicted"/>
<sequence>MHWPFVLCFLCSFSITLAVNCPSKSFPWHNYCYFFQTNATNIFNAELACNALGGHLVSIHDGFTNGVIASQAAKEFDATSVSDFWIGLNTLTVPEKWTWTDSTTYDFPEWGSNIPTDIVRKCAAFTLHNGYWIADDCFKIKPFVCEALLTDLNPTSAPSATNCSDGYTFFEPTRSCYGADHSYYATWAMAEKNCVNQGGHLASFHTREEVEFMFSLNSLTAVPLWTGLYYINNTWQFSDGSQLGYLPWASNYPQSPSAASAYISLDLIYNDNSNTSYFSICKKAAI</sequence>
<dbReference type="Proteomes" id="UP000887580">
    <property type="component" value="Unplaced"/>
</dbReference>
<name>A0AC35FP69_9BILA</name>
<reference evidence="2" key="1">
    <citation type="submission" date="2022-11" db="UniProtKB">
        <authorList>
            <consortium name="WormBaseParasite"/>
        </authorList>
    </citation>
    <scope>IDENTIFICATION</scope>
</reference>
<evidence type="ECO:0000313" key="1">
    <source>
        <dbReference type="Proteomes" id="UP000887580"/>
    </source>
</evidence>
<evidence type="ECO:0000313" key="2">
    <source>
        <dbReference type="WBParaSite" id="PS1159_v2.g1949.t1"/>
    </source>
</evidence>